<evidence type="ECO:0000256" key="1">
    <source>
        <dbReference type="SAM" id="MobiDB-lite"/>
    </source>
</evidence>
<proteinExistence type="predicted"/>
<dbReference type="AlphaFoldDB" id="A0A9E7G6C8"/>
<protein>
    <submittedName>
        <fullName evidence="2">Uncharacterized protein</fullName>
    </submittedName>
</protein>
<dbReference type="Proteomes" id="UP001055439">
    <property type="component" value="Chromosome 6"/>
</dbReference>
<accession>A0A9E7G6C8</accession>
<evidence type="ECO:0000313" key="2">
    <source>
        <dbReference type="EMBL" id="URE09209.1"/>
    </source>
</evidence>
<feature type="compositionally biased region" description="Polar residues" evidence="1">
    <location>
        <begin position="1"/>
        <end position="10"/>
    </location>
</feature>
<name>A0A9E7G6C8_9LILI</name>
<organism evidence="2 3">
    <name type="scientific">Musa troglodytarum</name>
    <name type="common">fe'i banana</name>
    <dbReference type="NCBI Taxonomy" id="320322"/>
    <lineage>
        <taxon>Eukaryota</taxon>
        <taxon>Viridiplantae</taxon>
        <taxon>Streptophyta</taxon>
        <taxon>Embryophyta</taxon>
        <taxon>Tracheophyta</taxon>
        <taxon>Spermatophyta</taxon>
        <taxon>Magnoliopsida</taxon>
        <taxon>Liliopsida</taxon>
        <taxon>Zingiberales</taxon>
        <taxon>Musaceae</taxon>
        <taxon>Musa</taxon>
    </lineage>
</organism>
<dbReference type="EMBL" id="CP097508">
    <property type="protein sequence ID" value="URE09209.1"/>
    <property type="molecule type" value="Genomic_DNA"/>
</dbReference>
<keyword evidence="3" id="KW-1185">Reference proteome</keyword>
<evidence type="ECO:0000313" key="3">
    <source>
        <dbReference type="Proteomes" id="UP001055439"/>
    </source>
</evidence>
<gene>
    <name evidence="2" type="ORF">MUK42_20075</name>
</gene>
<sequence length="41" mass="4936">MMRQDTTNISHRFEKSQRYRPLIDPPRNTKAISPFFGLQAW</sequence>
<reference evidence="2" key="1">
    <citation type="submission" date="2022-05" db="EMBL/GenBank/DDBJ databases">
        <title>The Musa troglodytarum L. genome provides insights into the mechanism of non-climacteric behaviour and enrichment of carotenoids.</title>
        <authorList>
            <person name="Wang J."/>
        </authorList>
    </citation>
    <scope>NUCLEOTIDE SEQUENCE</scope>
    <source>
        <tissue evidence="2">Leaf</tissue>
    </source>
</reference>
<feature type="region of interest" description="Disordered" evidence="1">
    <location>
        <begin position="1"/>
        <end position="26"/>
    </location>
</feature>